<dbReference type="SUPFAM" id="SSF47862">
    <property type="entry name" value="Saposin"/>
    <property type="match status" value="1"/>
</dbReference>
<evidence type="ECO:0000313" key="4">
    <source>
        <dbReference type="EMBL" id="KHN88441.1"/>
    </source>
</evidence>
<dbReference type="Gene3D" id="1.10.225.10">
    <property type="entry name" value="Saposin-like"/>
    <property type="match status" value="1"/>
</dbReference>
<accession>A0A0B2VY14</accession>
<organism evidence="4 6">
    <name type="scientific">Toxocara canis</name>
    <name type="common">Canine roundworm</name>
    <dbReference type="NCBI Taxonomy" id="6265"/>
    <lineage>
        <taxon>Eukaryota</taxon>
        <taxon>Metazoa</taxon>
        <taxon>Ecdysozoa</taxon>
        <taxon>Nematoda</taxon>
        <taxon>Chromadorea</taxon>
        <taxon>Rhabditida</taxon>
        <taxon>Spirurina</taxon>
        <taxon>Ascaridomorpha</taxon>
        <taxon>Ascaridoidea</taxon>
        <taxon>Toxocaridae</taxon>
        <taxon>Toxocara</taxon>
    </lineage>
</organism>
<evidence type="ECO:0000256" key="2">
    <source>
        <dbReference type="SAM" id="SignalP"/>
    </source>
</evidence>
<keyword evidence="2" id="KW-0732">Signal</keyword>
<proteinExistence type="predicted"/>
<dbReference type="EMBL" id="JPKZ01000231">
    <property type="protein sequence ID" value="KHN88441.1"/>
    <property type="molecule type" value="Genomic_DNA"/>
</dbReference>
<dbReference type="Pfam" id="PF03489">
    <property type="entry name" value="SapB_2"/>
    <property type="match status" value="1"/>
</dbReference>
<evidence type="ECO:0000259" key="3">
    <source>
        <dbReference type="PROSITE" id="PS50015"/>
    </source>
</evidence>
<dbReference type="SMART" id="SM00741">
    <property type="entry name" value="SapB"/>
    <property type="match status" value="1"/>
</dbReference>
<evidence type="ECO:0000313" key="6">
    <source>
        <dbReference type="Proteomes" id="UP000031036"/>
    </source>
</evidence>
<feature type="domain" description="Saposin B-type" evidence="3">
    <location>
        <begin position="39"/>
        <end position="121"/>
    </location>
</feature>
<keyword evidence="6" id="KW-1185">Reference proteome</keyword>
<feature type="signal peptide" evidence="2">
    <location>
        <begin position="1"/>
        <end position="25"/>
    </location>
</feature>
<dbReference type="InterPro" id="IPR008139">
    <property type="entry name" value="SaposinB_dom"/>
</dbReference>
<protein>
    <recommendedName>
        <fullName evidence="3">Saposin B-type domain-containing protein</fullName>
    </recommendedName>
</protein>
<name>A0A0B2VY14_TOXCA</name>
<dbReference type="AlphaFoldDB" id="A0A0B2VY14"/>
<evidence type="ECO:0000313" key="5">
    <source>
        <dbReference type="EMBL" id="VDM38384.1"/>
    </source>
</evidence>
<dbReference type="Proteomes" id="UP000031036">
    <property type="component" value="Unassembled WGS sequence"/>
</dbReference>
<gene>
    <name evidence="4" type="ORF">Tcan_11846</name>
    <name evidence="5" type="ORF">TCNE_LOCUS7063</name>
</gene>
<feature type="chain" id="PRO_5008827516" description="Saposin B-type domain-containing protein" evidence="2">
    <location>
        <begin position="26"/>
        <end position="131"/>
    </location>
</feature>
<reference evidence="4 6" key="1">
    <citation type="submission" date="2014-11" db="EMBL/GenBank/DDBJ databases">
        <title>Genetic blueprint of the zoonotic pathogen Toxocara canis.</title>
        <authorList>
            <person name="Zhu X.-Q."/>
            <person name="Korhonen P.K."/>
            <person name="Cai H."/>
            <person name="Young N.D."/>
            <person name="Nejsum P."/>
            <person name="von Samson-Himmelstjerna G."/>
            <person name="Boag P.R."/>
            <person name="Tan P."/>
            <person name="Li Q."/>
            <person name="Min J."/>
            <person name="Yang Y."/>
            <person name="Wang X."/>
            <person name="Fang X."/>
            <person name="Hall R.S."/>
            <person name="Hofmann A."/>
            <person name="Sternberg P.W."/>
            <person name="Jex A.R."/>
            <person name="Gasser R.B."/>
        </authorList>
    </citation>
    <scope>NUCLEOTIDE SEQUENCE [LARGE SCALE GENOMIC DNA]</scope>
    <source>
        <strain evidence="4">PN_DK_2014</strain>
    </source>
</reference>
<dbReference type="InterPro" id="IPR011001">
    <property type="entry name" value="Saposin-like"/>
</dbReference>
<dbReference type="OrthoDB" id="5860304at2759"/>
<dbReference type="PROSITE" id="PS50015">
    <property type="entry name" value="SAP_B"/>
    <property type="match status" value="1"/>
</dbReference>
<sequence length="131" mass="15167">MALKSESEIIVLWLLIFGLVGRSSAKSVLPFRERGGTMEGIVCDLCIKTMQGVIYDIGLLRNKMLEEVDRDCMTFFKTKPEQYKKCVTILREQVEQIVQRLQESLNPNNVCARLRFCDKHTVENRTRNILN</sequence>
<dbReference type="EMBL" id="UYWY01019606">
    <property type="protein sequence ID" value="VDM38384.1"/>
    <property type="molecule type" value="Genomic_DNA"/>
</dbReference>
<evidence type="ECO:0000256" key="1">
    <source>
        <dbReference type="ARBA" id="ARBA00023157"/>
    </source>
</evidence>
<dbReference type="InterPro" id="IPR008138">
    <property type="entry name" value="SapB_2"/>
</dbReference>
<keyword evidence="1" id="KW-1015">Disulfide bond</keyword>
<reference evidence="5" key="2">
    <citation type="submission" date="2018-11" db="EMBL/GenBank/DDBJ databases">
        <authorList>
            <consortium name="Pathogen Informatics"/>
        </authorList>
    </citation>
    <scope>NUCLEOTIDE SEQUENCE [LARGE SCALE GENOMIC DNA]</scope>
</reference>
<dbReference type="STRING" id="6265.A0A0B2VY14"/>